<evidence type="ECO:0000259" key="12">
    <source>
        <dbReference type="PROSITE" id="PS50111"/>
    </source>
</evidence>
<feature type="transmembrane region" description="Helical" evidence="11">
    <location>
        <begin position="51"/>
        <end position="75"/>
    </location>
</feature>
<comment type="subcellular location">
    <subcellularLocation>
        <location evidence="1">Cell membrane</location>
        <topology evidence="1">Multi-pass membrane protein</topology>
    </subcellularLocation>
</comment>
<evidence type="ECO:0000256" key="8">
    <source>
        <dbReference type="ARBA" id="ARBA00023224"/>
    </source>
</evidence>
<feature type="transmembrane region" description="Helical" evidence="11">
    <location>
        <begin position="235"/>
        <end position="254"/>
    </location>
</feature>
<dbReference type="PRINTS" id="PR00260">
    <property type="entry name" value="CHEMTRNSDUCR"/>
</dbReference>
<evidence type="ECO:0000313" key="14">
    <source>
        <dbReference type="EMBL" id="RMT83371.1"/>
    </source>
</evidence>
<keyword evidence="2" id="KW-1003">Cell membrane</keyword>
<evidence type="ECO:0000313" key="15">
    <source>
        <dbReference type="Proteomes" id="UP000273854"/>
    </source>
</evidence>
<feature type="domain" description="HAMP" evidence="13">
    <location>
        <begin position="256"/>
        <end position="308"/>
    </location>
</feature>
<dbReference type="SMART" id="SM00304">
    <property type="entry name" value="HAMP"/>
    <property type="match status" value="1"/>
</dbReference>
<dbReference type="GO" id="GO:0006935">
    <property type="term" value="P:chemotaxis"/>
    <property type="evidence" value="ECO:0007669"/>
    <property type="project" value="UniProtKB-KW"/>
</dbReference>
<dbReference type="PANTHER" id="PTHR32089">
    <property type="entry name" value="METHYL-ACCEPTING CHEMOTAXIS PROTEIN MCPB"/>
    <property type="match status" value="1"/>
</dbReference>
<comment type="similarity">
    <text evidence="9">Belongs to the methyl-accepting chemotaxis (MCP) protein family.</text>
</comment>
<dbReference type="Pfam" id="PF00672">
    <property type="entry name" value="HAMP"/>
    <property type="match status" value="1"/>
</dbReference>
<dbReference type="GO" id="GO:0004888">
    <property type="term" value="F:transmembrane signaling receptor activity"/>
    <property type="evidence" value="ECO:0007669"/>
    <property type="project" value="InterPro"/>
</dbReference>
<dbReference type="InterPro" id="IPR035440">
    <property type="entry name" value="4HB_MCP_dom_sf"/>
</dbReference>
<evidence type="ECO:0000256" key="11">
    <source>
        <dbReference type="SAM" id="Phobius"/>
    </source>
</evidence>
<keyword evidence="5 11" id="KW-0812">Transmembrane</keyword>
<feature type="domain" description="Methyl-accepting transducer" evidence="12">
    <location>
        <begin position="313"/>
        <end position="549"/>
    </location>
</feature>
<dbReference type="Pfam" id="PF00015">
    <property type="entry name" value="MCPsignal"/>
    <property type="match status" value="1"/>
</dbReference>
<dbReference type="GO" id="GO:0007165">
    <property type="term" value="P:signal transduction"/>
    <property type="evidence" value="ECO:0007669"/>
    <property type="project" value="UniProtKB-KW"/>
</dbReference>
<name>A0A3M5PFJ5_PSEVI</name>
<gene>
    <name evidence="14" type="ORF">ALP40_04390</name>
</gene>
<dbReference type="InterPro" id="IPR004089">
    <property type="entry name" value="MCPsignal_dom"/>
</dbReference>
<reference evidence="14 15" key="1">
    <citation type="submission" date="2018-08" db="EMBL/GenBank/DDBJ databases">
        <title>Recombination of ecologically and evolutionarily significant loci maintains genetic cohesion in the Pseudomonas syringae species complex.</title>
        <authorList>
            <person name="Dillon M."/>
            <person name="Thakur S."/>
            <person name="Almeida R.N.D."/>
            <person name="Weir B.S."/>
            <person name="Guttman D.S."/>
        </authorList>
    </citation>
    <scope>NUCLEOTIDE SEQUENCE [LARGE SCALE GENOMIC DNA]</scope>
    <source>
        <strain evidence="14 15">ICMP 19473</strain>
    </source>
</reference>
<dbReference type="FunFam" id="1.10.287.950:FF:000001">
    <property type="entry name" value="Methyl-accepting chemotaxis sensory transducer"/>
    <property type="match status" value="1"/>
</dbReference>
<dbReference type="CDD" id="cd06225">
    <property type="entry name" value="HAMP"/>
    <property type="match status" value="1"/>
</dbReference>
<evidence type="ECO:0000256" key="9">
    <source>
        <dbReference type="ARBA" id="ARBA00029447"/>
    </source>
</evidence>
<dbReference type="SUPFAM" id="SSF58104">
    <property type="entry name" value="Methyl-accepting chemotaxis protein (MCP) signaling domain"/>
    <property type="match status" value="1"/>
</dbReference>
<keyword evidence="8 10" id="KW-0807">Transducer</keyword>
<evidence type="ECO:0000256" key="6">
    <source>
        <dbReference type="ARBA" id="ARBA00022989"/>
    </source>
</evidence>
<dbReference type="Gene3D" id="1.10.287.950">
    <property type="entry name" value="Methyl-accepting chemotaxis protein"/>
    <property type="match status" value="1"/>
</dbReference>
<protein>
    <submittedName>
        <fullName evidence="14">Methyl-accepting chemotaxis protein</fullName>
    </submittedName>
</protein>
<dbReference type="SMART" id="SM00283">
    <property type="entry name" value="MA"/>
    <property type="match status" value="1"/>
</dbReference>
<evidence type="ECO:0000256" key="2">
    <source>
        <dbReference type="ARBA" id="ARBA00022475"/>
    </source>
</evidence>
<sequence>MPQACHKDITHVPYKRLSERVRPKGSSAVKKFLPRFLRQKSGVTVLRRFRIAPRLVICFGVTALLMVALGAFCLLQMQDIRRQGEAVESGALPSIAMADAIAIGLVKLRSETTRLIANADDPGAVINSKINVEQLKNEVEKGFADYLARVTAGTEHDSIIALQDAYKAFMPGLLDQMALIEQNKLDEARMLANTMLAMQGDLMDMQVQLLRELNKQSAAVAVEAASARYEQTRTIALTAIAVALVLTLLLAWRLSVSIIRPVRHALHIASTIADGNLTRHDIPEGRDETAQLLTTLGRMRTNLHSTIDQIYAAAAQLSQSVQEMGTIAEASALNLHMQNSEIEQAAVAVNQMSQAAVEVADNASNTVSESEASTQAAAQGQVKLSATISSIKALTENVLDSSHQAEGLAERTQSISSILDVIRAIANQTNLLALNAAIEAARAGEAGRGFAVVADEVRSLAQRTSASTAEIEGLISSVQQSTQQTASSLRHTASQANLTLEQAAATGEALNVIISSTGTINDRNLLIASAAEQQAQVAGEVDRNLSSIRDLSSQTASGAQQTTIASNALSMLATDLNLMVQRFVL</sequence>
<dbReference type="PROSITE" id="PS50885">
    <property type="entry name" value="HAMP"/>
    <property type="match status" value="1"/>
</dbReference>
<dbReference type="PROSITE" id="PS50111">
    <property type="entry name" value="CHEMOTAXIS_TRANSDUC_2"/>
    <property type="match status" value="1"/>
</dbReference>
<keyword evidence="4" id="KW-0145">Chemotaxis</keyword>
<keyword evidence="7 11" id="KW-0472">Membrane</keyword>
<evidence type="ECO:0000256" key="10">
    <source>
        <dbReference type="PROSITE-ProRule" id="PRU00284"/>
    </source>
</evidence>
<dbReference type="SUPFAM" id="SSF47170">
    <property type="entry name" value="Aspartate receptor, ligand-binding domain"/>
    <property type="match status" value="1"/>
</dbReference>
<dbReference type="Proteomes" id="UP000273854">
    <property type="component" value="Unassembled WGS sequence"/>
</dbReference>
<evidence type="ECO:0000256" key="1">
    <source>
        <dbReference type="ARBA" id="ARBA00004651"/>
    </source>
</evidence>
<proteinExistence type="inferred from homology"/>
<dbReference type="EMBL" id="RBTP01000015">
    <property type="protein sequence ID" value="RMT83371.1"/>
    <property type="molecule type" value="Genomic_DNA"/>
</dbReference>
<dbReference type="InterPro" id="IPR024478">
    <property type="entry name" value="HlyB_4HB_MCP"/>
</dbReference>
<evidence type="ECO:0000256" key="4">
    <source>
        <dbReference type="ARBA" id="ARBA00022500"/>
    </source>
</evidence>
<dbReference type="AlphaFoldDB" id="A0A3M5PFJ5"/>
<keyword evidence="6 11" id="KW-1133">Transmembrane helix</keyword>
<evidence type="ECO:0000259" key="13">
    <source>
        <dbReference type="PROSITE" id="PS50885"/>
    </source>
</evidence>
<dbReference type="PANTHER" id="PTHR32089:SF120">
    <property type="entry name" value="METHYL-ACCEPTING CHEMOTAXIS PROTEIN TLPQ"/>
    <property type="match status" value="1"/>
</dbReference>
<dbReference type="CDD" id="cd11386">
    <property type="entry name" value="MCP_signal"/>
    <property type="match status" value="1"/>
</dbReference>
<dbReference type="InterPro" id="IPR004090">
    <property type="entry name" value="Chemotax_Me-accpt_rcpt"/>
</dbReference>
<accession>A0A3M5PFJ5</accession>
<keyword evidence="3" id="KW-0488">Methylation</keyword>
<dbReference type="Pfam" id="PF12729">
    <property type="entry name" value="4HB_MCP_1"/>
    <property type="match status" value="1"/>
</dbReference>
<organism evidence="14 15">
    <name type="scientific">Pseudomonas viridiflava</name>
    <name type="common">Phytomonas viridiflava</name>
    <dbReference type="NCBI Taxonomy" id="33069"/>
    <lineage>
        <taxon>Bacteria</taxon>
        <taxon>Pseudomonadati</taxon>
        <taxon>Pseudomonadota</taxon>
        <taxon>Gammaproteobacteria</taxon>
        <taxon>Pseudomonadales</taxon>
        <taxon>Pseudomonadaceae</taxon>
        <taxon>Pseudomonas</taxon>
    </lineage>
</organism>
<dbReference type="InterPro" id="IPR003660">
    <property type="entry name" value="HAMP_dom"/>
</dbReference>
<evidence type="ECO:0000256" key="3">
    <source>
        <dbReference type="ARBA" id="ARBA00022481"/>
    </source>
</evidence>
<comment type="caution">
    <text evidence="14">The sequence shown here is derived from an EMBL/GenBank/DDBJ whole genome shotgun (WGS) entry which is preliminary data.</text>
</comment>
<dbReference type="GO" id="GO:0005886">
    <property type="term" value="C:plasma membrane"/>
    <property type="evidence" value="ECO:0007669"/>
    <property type="project" value="UniProtKB-SubCell"/>
</dbReference>
<evidence type="ECO:0000256" key="7">
    <source>
        <dbReference type="ARBA" id="ARBA00023136"/>
    </source>
</evidence>
<evidence type="ECO:0000256" key="5">
    <source>
        <dbReference type="ARBA" id="ARBA00022692"/>
    </source>
</evidence>